<keyword evidence="2 7" id="KW-0812">Transmembrane</keyword>
<comment type="function">
    <text evidence="7">Functions as a peptidoglycan terminase that cleaves nascent peptidoglycan strands endolytically to terminate their elongation.</text>
</comment>
<dbReference type="CDD" id="cd08010">
    <property type="entry name" value="MltG_like"/>
    <property type="match status" value="1"/>
</dbReference>
<dbReference type="PANTHER" id="PTHR30518:SF2">
    <property type="entry name" value="ENDOLYTIC MUREIN TRANSGLYCOSYLASE"/>
    <property type="match status" value="1"/>
</dbReference>
<protein>
    <recommendedName>
        <fullName evidence="7">Endolytic murein transglycosylase</fullName>
        <ecNumber evidence="7">4.2.2.29</ecNumber>
    </recommendedName>
    <alternativeName>
        <fullName evidence="7">Peptidoglycan lytic transglycosylase</fullName>
    </alternativeName>
    <alternativeName>
        <fullName evidence="7">Peptidoglycan polymerization terminase</fullName>
    </alternativeName>
</protein>
<feature type="site" description="Important for catalytic activity" evidence="7">
    <location>
        <position position="226"/>
    </location>
</feature>
<keyword evidence="4 7" id="KW-0472">Membrane</keyword>
<dbReference type="EC" id="4.2.2.29" evidence="7"/>
<dbReference type="NCBIfam" id="TIGR00247">
    <property type="entry name" value="endolytic transglycosylase MltG"/>
    <property type="match status" value="1"/>
</dbReference>
<dbReference type="Pfam" id="PF02618">
    <property type="entry name" value="YceG"/>
    <property type="match status" value="1"/>
</dbReference>
<dbReference type="PANTHER" id="PTHR30518">
    <property type="entry name" value="ENDOLYTIC MUREIN TRANSGLYCOSYLASE"/>
    <property type="match status" value="1"/>
</dbReference>
<gene>
    <name evidence="7 8" type="primary">mltG</name>
    <name evidence="8" type="ORF">ACFQ03_18600</name>
</gene>
<evidence type="ECO:0000256" key="7">
    <source>
        <dbReference type="HAMAP-Rule" id="MF_02065"/>
    </source>
</evidence>
<keyword evidence="1 7" id="KW-1003">Cell membrane</keyword>
<evidence type="ECO:0000313" key="9">
    <source>
        <dbReference type="Proteomes" id="UP001597120"/>
    </source>
</evidence>
<evidence type="ECO:0000256" key="6">
    <source>
        <dbReference type="ARBA" id="ARBA00023316"/>
    </source>
</evidence>
<evidence type="ECO:0000256" key="1">
    <source>
        <dbReference type="ARBA" id="ARBA00022475"/>
    </source>
</evidence>
<accession>A0ABW3DCF4</accession>
<evidence type="ECO:0000256" key="4">
    <source>
        <dbReference type="ARBA" id="ARBA00023136"/>
    </source>
</evidence>
<comment type="similarity">
    <text evidence="7">Belongs to the transglycosylase MltG family.</text>
</comment>
<keyword evidence="3 7" id="KW-1133">Transmembrane helix</keyword>
<dbReference type="Gene3D" id="3.30.1490.480">
    <property type="entry name" value="Endolytic murein transglycosylase"/>
    <property type="match status" value="2"/>
</dbReference>
<keyword evidence="9" id="KW-1185">Reference proteome</keyword>
<keyword evidence="5 7" id="KW-0456">Lyase</keyword>
<dbReference type="InterPro" id="IPR003770">
    <property type="entry name" value="MLTG-like"/>
</dbReference>
<dbReference type="Proteomes" id="UP001597120">
    <property type="component" value="Unassembled WGS sequence"/>
</dbReference>
<dbReference type="EMBL" id="JBHTIU010000074">
    <property type="protein sequence ID" value="MFD0871155.1"/>
    <property type="molecule type" value="Genomic_DNA"/>
</dbReference>
<proteinExistence type="inferred from homology"/>
<dbReference type="HAMAP" id="MF_02065">
    <property type="entry name" value="MltG"/>
    <property type="match status" value="1"/>
</dbReference>
<sequence length="342" mass="39192">MLLIFFLLLAVLVTLIALYIVNGMKPTASNGETARVTIQPGSGSKQIAEMLEQEGIIRNQWVFIGYLRYKKEGLRFQAGEYEMSPGMTFDQIIAKLNSGDIVKEEMMRFTIPEGFTIRQIAERLSEQGFVDAEEFIQIAQDPSAVQSPWLDSLPEDPNVKYRLEGYLFPETYELKLDSTPKDIIVRMVDEWNRKLAKLPPDWQNVMKERGLSFHQLLTLASLIEREVAVEDERPLVAGVIYNRIQQGMKLQIDATVQYALDKPKERLYYKDLEVDSPYNTYENAGLPPGPIASPSLSSIEAALYPQETKYLYYVTKKDGSQRHLFAETYSEHLKNKEESEKQ</sequence>
<evidence type="ECO:0000256" key="5">
    <source>
        <dbReference type="ARBA" id="ARBA00023239"/>
    </source>
</evidence>
<keyword evidence="6 7" id="KW-0961">Cell wall biogenesis/degradation</keyword>
<comment type="caution">
    <text evidence="8">The sequence shown here is derived from an EMBL/GenBank/DDBJ whole genome shotgun (WGS) entry which is preliminary data.</text>
</comment>
<dbReference type="RefSeq" id="WP_144933870.1">
    <property type="nucleotide sequence ID" value="NZ_JBHTIU010000074.1"/>
</dbReference>
<organism evidence="8 9">
    <name type="scientific">Paenibacillus residui</name>
    <dbReference type="NCBI Taxonomy" id="629724"/>
    <lineage>
        <taxon>Bacteria</taxon>
        <taxon>Bacillati</taxon>
        <taxon>Bacillota</taxon>
        <taxon>Bacilli</taxon>
        <taxon>Bacillales</taxon>
        <taxon>Paenibacillaceae</taxon>
        <taxon>Paenibacillus</taxon>
    </lineage>
</organism>
<evidence type="ECO:0000256" key="3">
    <source>
        <dbReference type="ARBA" id="ARBA00022989"/>
    </source>
</evidence>
<dbReference type="Gene3D" id="3.30.160.60">
    <property type="entry name" value="Classic Zinc Finger"/>
    <property type="match status" value="1"/>
</dbReference>
<name>A0ABW3DCF4_9BACL</name>
<comment type="catalytic activity">
    <reaction evidence="7">
        <text>a peptidoglycan chain = a peptidoglycan chain with N-acetyl-1,6-anhydromuramyl-[peptide] at the reducing end + a peptidoglycan chain with N-acetylglucosamine at the non-reducing end.</text>
        <dbReference type="EC" id="4.2.2.29"/>
    </reaction>
</comment>
<evidence type="ECO:0000256" key="2">
    <source>
        <dbReference type="ARBA" id="ARBA00022692"/>
    </source>
</evidence>
<reference evidence="9" key="1">
    <citation type="journal article" date="2019" name="Int. J. Syst. Evol. Microbiol.">
        <title>The Global Catalogue of Microorganisms (GCM) 10K type strain sequencing project: providing services to taxonomists for standard genome sequencing and annotation.</title>
        <authorList>
            <consortium name="The Broad Institute Genomics Platform"/>
            <consortium name="The Broad Institute Genome Sequencing Center for Infectious Disease"/>
            <person name="Wu L."/>
            <person name="Ma J."/>
        </authorList>
    </citation>
    <scope>NUCLEOTIDE SEQUENCE [LARGE SCALE GENOMIC DNA]</scope>
    <source>
        <strain evidence="9">CCUG 57263</strain>
    </source>
</reference>
<evidence type="ECO:0000313" key="8">
    <source>
        <dbReference type="EMBL" id="MFD0871155.1"/>
    </source>
</evidence>